<comment type="pathway">
    <text evidence="2">Protein modification; protein ubiquitination.</text>
</comment>
<dbReference type="PROSITE" id="PS51886">
    <property type="entry name" value="TLDC"/>
    <property type="match status" value="1"/>
</dbReference>
<dbReference type="SMART" id="SM00225">
    <property type="entry name" value="BTB"/>
    <property type="match status" value="1"/>
</dbReference>
<evidence type="ECO:0000256" key="2">
    <source>
        <dbReference type="ARBA" id="ARBA00004906"/>
    </source>
</evidence>
<dbReference type="Gene3D" id="3.30.710.10">
    <property type="entry name" value="Potassium Channel Kv1.1, Chain A"/>
    <property type="match status" value="1"/>
</dbReference>
<dbReference type="PANTHER" id="PTHR45774">
    <property type="entry name" value="BTB/POZ DOMAIN-CONTAINING"/>
    <property type="match status" value="1"/>
</dbReference>
<accession>A0A1D1ZG82</accession>
<evidence type="ECO:0000313" key="5">
    <source>
        <dbReference type="EMBL" id="JAT65986.1"/>
    </source>
</evidence>
<dbReference type="Pfam" id="PF07534">
    <property type="entry name" value="TLD"/>
    <property type="match status" value="1"/>
</dbReference>
<dbReference type="Pfam" id="PF00651">
    <property type="entry name" value="BTB"/>
    <property type="match status" value="1"/>
</dbReference>
<dbReference type="EMBL" id="GDJX01001950">
    <property type="protein sequence ID" value="JAT65986.1"/>
    <property type="molecule type" value="Transcribed_RNA"/>
</dbReference>
<evidence type="ECO:0000256" key="1">
    <source>
        <dbReference type="ARBA" id="ARBA00002668"/>
    </source>
</evidence>
<sequence>IYIYIYTLKTFIIFILTLQKKKMLTYSRPRIPHQRLPSSLSHRHHHASITNTDYDMIIYAGNEPSIRTFHAHSEILRSQSSYFLAALSSRWIQQENGMIIFRKPNISPEVFEVVLNFCYTGQAKLQDKDGEFVIELLVSADEMMLNSLTSYIQKNFTTAQLSWLQDNCLEITQFAFQYPSFQSLQSVCLETICDNPSILFKSPKFTSFESVIMLGLIQRNELNLSEVELWEYVVEWGLNQNPNVPKDPLLWSGSDTKAIENSIKEYIPYIRFYNMTKSEFQRYVWPYKCLIPYDIYDSILNYFLMPFKTISRTIQRGNGAQSRLINWDHLKYICGWINQSECPPINKLPYRFELLMRSSRDGFTAESFHKLCDDIKGTIVIMKVSDTEELLGGYNPLTWNVNTNGRTSNSFIFSFKNGQFISPRVSYIHHKFTNNAIYKLNGDVEVINFGNGDLRLDCNFNESFSCSARKNSYEKDIRDDTSSFCVESFEVFKIIDRNE</sequence>
<dbReference type="SMART" id="SM00584">
    <property type="entry name" value="TLDc"/>
    <property type="match status" value="1"/>
</dbReference>
<dbReference type="InterPro" id="IPR006571">
    <property type="entry name" value="TLDc_dom"/>
</dbReference>
<dbReference type="Gene3D" id="1.25.40.420">
    <property type="match status" value="1"/>
</dbReference>
<dbReference type="CDD" id="cd18186">
    <property type="entry name" value="BTB_POZ_ZBTB_KLHL-like"/>
    <property type="match status" value="1"/>
</dbReference>
<dbReference type="PANTHER" id="PTHR45774:SF3">
    <property type="entry name" value="BTB (POZ) DOMAIN-CONTAINING 2B-RELATED"/>
    <property type="match status" value="1"/>
</dbReference>
<dbReference type="Pfam" id="PF07707">
    <property type="entry name" value="BACK"/>
    <property type="match status" value="1"/>
</dbReference>
<proteinExistence type="predicted"/>
<dbReference type="SUPFAM" id="SSF54695">
    <property type="entry name" value="POZ domain"/>
    <property type="match status" value="1"/>
</dbReference>
<dbReference type="PROSITE" id="PS50097">
    <property type="entry name" value="BTB"/>
    <property type="match status" value="1"/>
</dbReference>
<name>A0A1D1ZG82_9ARAE</name>
<feature type="domain" description="TLDc" evidence="4">
    <location>
        <begin position="323"/>
        <end position="495"/>
    </location>
</feature>
<evidence type="ECO:0000259" key="4">
    <source>
        <dbReference type="PROSITE" id="PS51886"/>
    </source>
</evidence>
<feature type="non-terminal residue" evidence="5">
    <location>
        <position position="1"/>
    </location>
</feature>
<gene>
    <name evidence="5" type="primary">Klhl10_11</name>
    <name evidence="5" type="ORF">g.34544</name>
</gene>
<dbReference type="AlphaFoldDB" id="A0A1D1ZG82"/>
<dbReference type="InterPro" id="IPR011705">
    <property type="entry name" value="BACK"/>
</dbReference>
<comment type="function">
    <text evidence="1">May act as a substrate-specific adapter of an E3 ubiquitin-protein ligase complex (CUL3-RBX1-BTB) which mediates the ubiquitination and subsequent proteasomal degradation of target proteins.</text>
</comment>
<dbReference type="InterPro" id="IPR000210">
    <property type="entry name" value="BTB/POZ_dom"/>
</dbReference>
<evidence type="ECO:0000259" key="3">
    <source>
        <dbReference type="PROSITE" id="PS50097"/>
    </source>
</evidence>
<protein>
    <submittedName>
        <fullName evidence="5">Kelch-like protein 10</fullName>
    </submittedName>
</protein>
<reference evidence="5" key="1">
    <citation type="submission" date="2015-07" db="EMBL/GenBank/DDBJ databases">
        <title>Transcriptome Assembly of Anthurium amnicola.</title>
        <authorList>
            <person name="Suzuki J."/>
        </authorList>
    </citation>
    <scope>NUCLEOTIDE SEQUENCE</scope>
</reference>
<dbReference type="SMART" id="SM00875">
    <property type="entry name" value="BACK"/>
    <property type="match status" value="1"/>
</dbReference>
<organism evidence="5">
    <name type="scientific">Anthurium amnicola</name>
    <dbReference type="NCBI Taxonomy" id="1678845"/>
    <lineage>
        <taxon>Eukaryota</taxon>
        <taxon>Viridiplantae</taxon>
        <taxon>Streptophyta</taxon>
        <taxon>Embryophyta</taxon>
        <taxon>Tracheophyta</taxon>
        <taxon>Spermatophyta</taxon>
        <taxon>Magnoliopsida</taxon>
        <taxon>Liliopsida</taxon>
        <taxon>Araceae</taxon>
        <taxon>Pothoideae</taxon>
        <taxon>Potheae</taxon>
        <taxon>Anthurium</taxon>
    </lineage>
</organism>
<feature type="domain" description="BTB" evidence="3">
    <location>
        <begin position="54"/>
        <end position="127"/>
    </location>
</feature>
<dbReference type="InterPro" id="IPR011333">
    <property type="entry name" value="SKP1/BTB/POZ_sf"/>
</dbReference>